<dbReference type="OrthoDB" id="6021951at2759"/>
<dbReference type="EMBL" id="NNAY01001667">
    <property type="protein sequence ID" value="OXU23274.1"/>
    <property type="molecule type" value="Genomic_DNA"/>
</dbReference>
<dbReference type="Pfam" id="PF00617">
    <property type="entry name" value="RasGEF"/>
    <property type="match status" value="1"/>
</dbReference>
<dbReference type="Proteomes" id="UP000215335">
    <property type="component" value="Unassembled WGS sequence"/>
</dbReference>
<dbReference type="PANTHER" id="PTHR23113:SF368">
    <property type="entry name" value="CELL DIVISION CONTROL PROTEIN 25"/>
    <property type="match status" value="1"/>
</dbReference>
<dbReference type="InterPro" id="IPR023578">
    <property type="entry name" value="Ras_GEF_dom_sf"/>
</dbReference>
<organism evidence="4 5">
    <name type="scientific">Trichomalopsis sarcophagae</name>
    <dbReference type="NCBI Taxonomy" id="543379"/>
    <lineage>
        <taxon>Eukaryota</taxon>
        <taxon>Metazoa</taxon>
        <taxon>Ecdysozoa</taxon>
        <taxon>Arthropoda</taxon>
        <taxon>Hexapoda</taxon>
        <taxon>Insecta</taxon>
        <taxon>Pterygota</taxon>
        <taxon>Neoptera</taxon>
        <taxon>Endopterygota</taxon>
        <taxon>Hymenoptera</taxon>
        <taxon>Apocrita</taxon>
        <taxon>Proctotrupomorpha</taxon>
        <taxon>Chalcidoidea</taxon>
        <taxon>Pteromalidae</taxon>
        <taxon>Pteromalinae</taxon>
        <taxon>Trichomalopsis</taxon>
    </lineage>
</organism>
<evidence type="ECO:0000313" key="5">
    <source>
        <dbReference type="Proteomes" id="UP000215335"/>
    </source>
</evidence>
<dbReference type="Gene3D" id="1.10.840.10">
    <property type="entry name" value="Ras guanine-nucleotide exchange factors catalytic domain"/>
    <property type="match status" value="1"/>
</dbReference>
<dbReference type="PROSITE" id="PS50009">
    <property type="entry name" value="RASGEF_CAT"/>
    <property type="match status" value="1"/>
</dbReference>
<accession>A0A232EXU1</accession>
<comment type="caution">
    <text evidence="4">The sequence shown here is derived from an EMBL/GenBank/DDBJ whole genome shotgun (WGS) entry which is preliminary data.</text>
</comment>
<sequence>MENARIHKLLLAEYEELAGEKILVESPFAETTRDGRGLGQVALGLTRTKLLVATDVFRNNESYWCLPGIDPSIETLELISVYPLEFITVSVFRRRYRKVLKVRLRIEKCSAPSAKQRAYSVGKERRFCDGRAKYFELGGLANRAKYWRRWRDQVRRLLERKCLGSSLSETTVAGNSTCASTCYLVSSGFEYDSGASGRCVRKRKRLYAGGDHTCGPTWTQKDLYLGPGYQELMNGTYAPQRVRFADASLKEIKDELADCSPNKHKSCSVSNSRTRHLKSHQSGEICDVIYARKNDRRSVDQRLLAAAMKESLEDQKSDLQDMFQFKPDKNDLCRDQCPSVVLDIEEPGSDILRNTCASRKPSKIPRFNNKSKVKPKPRVEARTGKIVRKLSRFGFGVEEKCNSGLCLGPYKNDPSASPPVNFHELVENGVVVWENVRKCKDESAKKHLRRYGLSTATYFLHALGPWSVQPGDRESCQSRQRSNSCVTIRRQPVDPELRLPVSRRQLAASISLTDLSGCSGLTASTRSRVVLFWTPDYWYRPRAATDAYREIRRHLGRLSQFRAEREKGKVTRRSSVFGRKIKPRSRTNVKSCNPECQSTDSTTGSIINRIFSNQNHERSQPPASGTFHLRRLLRLDFRVTLWDLDSTTLSRQLSLIDRELFLRIPWRRELAILAKQRASRDAPNLGAWIAFAHRVACLTASEILSAKKVDMRARLVARLVNAAERCFLLGNFHSARSIVAGLQSPAVYRLKDTWTRLKSRHATRYETMEKLSKVFRSTRTRRYRRAWSKAEASPPAMPFVGDVLARLLGLCDNADKPERTVTKAAVEKQRRPAIRQKGGLRKWIPRIKLALQLAIGIFLIQCLSQKRFRSPMREEEVSWTDHERQLAKRCCDHWRDRVKRRRPTSLVDELADWLEGCQRQTKQGYDFPGHSLAWEFLLKARYREDRDNFFASLQLEPPTACG</sequence>
<gene>
    <name evidence="4" type="ORF">TSAR_005840</name>
</gene>
<dbReference type="GO" id="GO:0007265">
    <property type="term" value="P:Ras protein signal transduction"/>
    <property type="evidence" value="ECO:0007669"/>
    <property type="project" value="TreeGrafter"/>
</dbReference>
<dbReference type="InterPro" id="IPR001895">
    <property type="entry name" value="RASGEF_cat_dom"/>
</dbReference>
<keyword evidence="1 2" id="KW-0344">Guanine-nucleotide releasing factor</keyword>
<evidence type="ECO:0000313" key="4">
    <source>
        <dbReference type="EMBL" id="OXU23274.1"/>
    </source>
</evidence>
<keyword evidence="5" id="KW-1185">Reference proteome</keyword>
<proteinExistence type="predicted"/>
<evidence type="ECO:0000256" key="2">
    <source>
        <dbReference type="PROSITE-ProRule" id="PRU00168"/>
    </source>
</evidence>
<reference evidence="4 5" key="1">
    <citation type="journal article" date="2017" name="Curr. Biol.">
        <title>The Evolution of Venom by Co-option of Single-Copy Genes.</title>
        <authorList>
            <person name="Martinson E.O."/>
            <person name="Mrinalini"/>
            <person name="Kelkar Y.D."/>
            <person name="Chang C.H."/>
            <person name="Werren J.H."/>
        </authorList>
    </citation>
    <scope>NUCLEOTIDE SEQUENCE [LARGE SCALE GENOMIC DNA]</scope>
    <source>
        <strain evidence="4 5">Alberta</strain>
        <tissue evidence="4">Whole body</tissue>
    </source>
</reference>
<dbReference type="GO" id="GO:0005886">
    <property type="term" value="C:plasma membrane"/>
    <property type="evidence" value="ECO:0007669"/>
    <property type="project" value="TreeGrafter"/>
</dbReference>
<dbReference type="AlphaFoldDB" id="A0A232EXU1"/>
<evidence type="ECO:0000256" key="1">
    <source>
        <dbReference type="ARBA" id="ARBA00022658"/>
    </source>
</evidence>
<dbReference type="GO" id="GO:0005085">
    <property type="term" value="F:guanyl-nucleotide exchange factor activity"/>
    <property type="evidence" value="ECO:0007669"/>
    <property type="project" value="UniProtKB-KW"/>
</dbReference>
<dbReference type="InterPro" id="IPR036964">
    <property type="entry name" value="RASGEF_cat_dom_sf"/>
</dbReference>
<evidence type="ECO:0000259" key="3">
    <source>
        <dbReference type="PROSITE" id="PS50009"/>
    </source>
</evidence>
<protein>
    <recommendedName>
        <fullName evidence="3">Ras-GEF domain-containing protein</fullName>
    </recommendedName>
</protein>
<name>A0A232EXU1_9HYME</name>
<feature type="domain" description="Ras-GEF" evidence="3">
    <location>
        <begin position="645"/>
        <end position="877"/>
    </location>
</feature>
<dbReference type="PANTHER" id="PTHR23113">
    <property type="entry name" value="GUANINE NUCLEOTIDE EXCHANGE FACTOR"/>
    <property type="match status" value="1"/>
</dbReference>
<dbReference type="SUPFAM" id="SSF48366">
    <property type="entry name" value="Ras GEF"/>
    <property type="match status" value="1"/>
</dbReference>
<dbReference type="InterPro" id="IPR008937">
    <property type="entry name" value="Ras-like_GEF"/>
</dbReference>
<dbReference type="SMART" id="SM00147">
    <property type="entry name" value="RasGEF"/>
    <property type="match status" value="1"/>
</dbReference>
<dbReference type="STRING" id="543379.A0A232EXU1"/>